<evidence type="ECO:0000256" key="1">
    <source>
        <dbReference type="SAM" id="Coils"/>
    </source>
</evidence>
<dbReference type="InterPro" id="IPR052155">
    <property type="entry name" value="Biofilm_reg_signaling"/>
</dbReference>
<keyword evidence="2" id="KW-1133">Transmembrane helix</keyword>
<dbReference type="InterPro" id="IPR043128">
    <property type="entry name" value="Rev_trsase/Diguanyl_cyclase"/>
</dbReference>
<keyword evidence="2" id="KW-0812">Transmembrane</keyword>
<dbReference type="InterPro" id="IPR000014">
    <property type="entry name" value="PAS"/>
</dbReference>
<evidence type="ECO:0000259" key="4">
    <source>
        <dbReference type="PROSITE" id="PS50113"/>
    </source>
</evidence>
<dbReference type="FunFam" id="3.20.20.450:FF:000001">
    <property type="entry name" value="Cyclic di-GMP phosphodiesterase yahA"/>
    <property type="match status" value="1"/>
</dbReference>
<dbReference type="SMART" id="SM00267">
    <property type="entry name" value="GGDEF"/>
    <property type="match status" value="1"/>
</dbReference>
<protein>
    <submittedName>
        <fullName evidence="7">PAS domain S-box-containing protein/diguanylate cyclase (GGDEF) domain-containing protein</fullName>
    </submittedName>
</protein>
<evidence type="ECO:0000259" key="5">
    <source>
        <dbReference type="PROSITE" id="PS50883"/>
    </source>
</evidence>
<evidence type="ECO:0000259" key="6">
    <source>
        <dbReference type="PROSITE" id="PS50887"/>
    </source>
</evidence>
<name>A0A1M6KL69_9FIRM</name>
<dbReference type="SUPFAM" id="SSF55785">
    <property type="entry name" value="PYP-like sensor domain (PAS domain)"/>
    <property type="match status" value="2"/>
</dbReference>
<feature type="domain" description="EAL" evidence="5">
    <location>
        <begin position="573"/>
        <end position="827"/>
    </location>
</feature>
<dbReference type="RefSeq" id="WP_190014459.1">
    <property type="nucleotide sequence ID" value="NZ_FQZV01000031.1"/>
</dbReference>
<evidence type="ECO:0000313" key="7">
    <source>
        <dbReference type="EMBL" id="SHJ59620.1"/>
    </source>
</evidence>
<feature type="coiled-coil region" evidence="1">
    <location>
        <begin position="110"/>
        <end position="137"/>
    </location>
</feature>
<feature type="domain" description="GGDEF" evidence="6">
    <location>
        <begin position="431"/>
        <end position="564"/>
    </location>
</feature>
<dbReference type="SMART" id="SM00086">
    <property type="entry name" value="PAC"/>
    <property type="match status" value="2"/>
</dbReference>
<dbReference type="CDD" id="cd01948">
    <property type="entry name" value="EAL"/>
    <property type="match status" value="1"/>
</dbReference>
<dbReference type="Pfam" id="PF00989">
    <property type="entry name" value="PAS"/>
    <property type="match status" value="1"/>
</dbReference>
<dbReference type="InterPro" id="IPR035965">
    <property type="entry name" value="PAS-like_dom_sf"/>
</dbReference>
<keyword evidence="2" id="KW-0472">Membrane</keyword>
<dbReference type="PANTHER" id="PTHR44757">
    <property type="entry name" value="DIGUANYLATE CYCLASE DGCP"/>
    <property type="match status" value="1"/>
</dbReference>
<feature type="transmembrane region" description="Helical" evidence="2">
    <location>
        <begin position="41"/>
        <end position="63"/>
    </location>
</feature>
<dbReference type="InterPro" id="IPR001610">
    <property type="entry name" value="PAC"/>
</dbReference>
<keyword evidence="8" id="KW-1185">Reference proteome</keyword>
<dbReference type="Gene3D" id="3.30.450.20">
    <property type="entry name" value="PAS domain"/>
    <property type="match status" value="2"/>
</dbReference>
<feature type="domain" description="PAC" evidence="4">
    <location>
        <begin position="220"/>
        <end position="272"/>
    </location>
</feature>
<organism evidence="7 8">
    <name type="scientific">Geosporobacter subterraneus DSM 17957</name>
    <dbReference type="NCBI Taxonomy" id="1121919"/>
    <lineage>
        <taxon>Bacteria</taxon>
        <taxon>Bacillati</taxon>
        <taxon>Bacillota</taxon>
        <taxon>Clostridia</taxon>
        <taxon>Peptostreptococcales</taxon>
        <taxon>Thermotaleaceae</taxon>
        <taxon>Geosporobacter</taxon>
    </lineage>
</organism>
<dbReference type="FunFam" id="3.30.70.270:FF:000001">
    <property type="entry name" value="Diguanylate cyclase domain protein"/>
    <property type="match status" value="1"/>
</dbReference>
<feature type="domain" description="PAC" evidence="4">
    <location>
        <begin position="347"/>
        <end position="399"/>
    </location>
</feature>
<dbReference type="PROSITE" id="PS50112">
    <property type="entry name" value="PAS"/>
    <property type="match status" value="2"/>
</dbReference>
<dbReference type="Gene3D" id="3.30.70.270">
    <property type="match status" value="1"/>
</dbReference>
<gene>
    <name evidence="7" type="ORF">SAMN02745975_02433</name>
</gene>
<feature type="domain" description="PAS" evidence="3">
    <location>
        <begin position="273"/>
        <end position="344"/>
    </location>
</feature>
<dbReference type="Pfam" id="PF00990">
    <property type="entry name" value="GGDEF"/>
    <property type="match status" value="1"/>
</dbReference>
<dbReference type="InterPro" id="IPR029787">
    <property type="entry name" value="Nucleotide_cyclase"/>
</dbReference>
<evidence type="ECO:0000256" key="2">
    <source>
        <dbReference type="SAM" id="Phobius"/>
    </source>
</evidence>
<dbReference type="Gene3D" id="3.20.20.450">
    <property type="entry name" value="EAL domain"/>
    <property type="match status" value="1"/>
</dbReference>
<evidence type="ECO:0000259" key="3">
    <source>
        <dbReference type="PROSITE" id="PS50112"/>
    </source>
</evidence>
<feature type="domain" description="PAS" evidence="3">
    <location>
        <begin position="144"/>
        <end position="216"/>
    </location>
</feature>
<dbReference type="SMART" id="SM00052">
    <property type="entry name" value="EAL"/>
    <property type="match status" value="1"/>
</dbReference>
<dbReference type="GO" id="GO:0006355">
    <property type="term" value="P:regulation of DNA-templated transcription"/>
    <property type="evidence" value="ECO:0007669"/>
    <property type="project" value="InterPro"/>
</dbReference>
<dbReference type="InterPro" id="IPR000160">
    <property type="entry name" value="GGDEF_dom"/>
</dbReference>
<dbReference type="PANTHER" id="PTHR44757:SF2">
    <property type="entry name" value="BIOFILM ARCHITECTURE MAINTENANCE PROTEIN MBAA"/>
    <property type="match status" value="1"/>
</dbReference>
<dbReference type="InterPro" id="IPR013767">
    <property type="entry name" value="PAS_fold"/>
</dbReference>
<reference evidence="8" key="1">
    <citation type="submission" date="2016-11" db="EMBL/GenBank/DDBJ databases">
        <authorList>
            <person name="Varghese N."/>
            <person name="Submissions S."/>
        </authorList>
    </citation>
    <scope>NUCLEOTIDE SEQUENCE [LARGE SCALE GENOMIC DNA]</scope>
    <source>
        <strain evidence="8">DSM 17957</strain>
    </source>
</reference>
<dbReference type="PROSITE" id="PS50113">
    <property type="entry name" value="PAC"/>
    <property type="match status" value="2"/>
</dbReference>
<proteinExistence type="predicted"/>
<dbReference type="Pfam" id="PF08447">
    <property type="entry name" value="PAS_3"/>
    <property type="match status" value="1"/>
</dbReference>
<dbReference type="InterPro" id="IPR000700">
    <property type="entry name" value="PAS-assoc_C"/>
</dbReference>
<dbReference type="Pfam" id="PF00563">
    <property type="entry name" value="EAL"/>
    <property type="match status" value="1"/>
</dbReference>
<keyword evidence="1" id="KW-0175">Coiled coil</keyword>
<dbReference type="EMBL" id="FQZV01000031">
    <property type="protein sequence ID" value="SHJ59620.1"/>
    <property type="molecule type" value="Genomic_DNA"/>
</dbReference>
<accession>A0A1M6KL69</accession>
<dbReference type="AlphaFoldDB" id="A0A1M6KL69"/>
<dbReference type="SMART" id="SM00091">
    <property type="entry name" value="PAS"/>
    <property type="match status" value="2"/>
</dbReference>
<dbReference type="Proteomes" id="UP000184536">
    <property type="component" value="Unassembled WGS sequence"/>
</dbReference>
<sequence length="841" mass="97562">MKTEKDLTWFDEKIEELQKEYVDFLEFNRELKPHKETQKIIVIYVIMGGLWILLSDYTLGVLVSDEGMYVQLQLYKGWFYIIATGLIFYGIIHKTMKLFKKAIDKVFQGYEDLSSAHEELLAMDEELNQQFDELEKHRDALMVSNQRYELAVEGANDGIWDWDLKNDVYFVSARWKKALGYTEGELPNQYDSWKELIHPEDQRAVLYKIRDYLESRTGSYEDTYRIRCRNGNYRWILSRGKAIWHEEGQAIRAAGSHTDITSYMELQALLHKEKELYRSIINGAAVFILGLSTDAKIIEFNPYAEEITGYRKDEVLGLRWFDLFIPSEKRTHTDEIVQKILKGEIVRNQENEVITKDGRRLDVLWNNNAIYDNQGNVLGIIAMGTDITQRKLMEKELFSLAYYDELTGLPNRKIFKNHLEEIIGQAQNKQQRFALLYLDLDNFKKINDTLGHAYGDRLLKKIASALGQTAQGEERVYRLGGDEFGIVIPNMMNAIEFHKQIIAIMEIISRVWVIEGQELFITASMGIAVFPEDGQDAQTLLKNADTAMYVSKDRSKNCYTFYTSDMNEKAIKYLEMEKDLRNALQRKEFRLYYQPIVNLRTGKIKGVEALIRWVHPVKGMISPAEFIPFAEETGLIVEIGERVIAEACRCLKKWRDMGLPQINMSVNLSARQLSQYDLGDKIQGIIEEVGVYGRDLVFEITENMALYDLKQSMNILNTLRTMNIRIALDDFGTGYSSLNYIKRLPIDMIKIDKSFIGDITKHFHEQAIAKTIIDLAHNMNYLVTAEGIETEEQYRILKDFDCDFGQGYLFSRPIPEDELEALLQGEKTFGVLIGHKTEERM</sequence>
<dbReference type="CDD" id="cd00130">
    <property type="entry name" value="PAS"/>
    <property type="match status" value="2"/>
</dbReference>
<dbReference type="SUPFAM" id="SSF55073">
    <property type="entry name" value="Nucleotide cyclase"/>
    <property type="match status" value="1"/>
</dbReference>
<dbReference type="InterPro" id="IPR013655">
    <property type="entry name" value="PAS_fold_3"/>
</dbReference>
<dbReference type="NCBIfam" id="TIGR00229">
    <property type="entry name" value="sensory_box"/>
    <property type="match status" value="2"/>
</dbReference>
<dbReference type="InterPro" id="IPR001633">
    <property type="entry name" value="EAL_dom"/>
</dbReference>
<dbReference type="NCBIfam" id="TIGR00254">
    <property type="entry name" value="GGDEF"/>
    <property type="match status" value="1"/>
</dbReference>
<dbReference type="CDD" id="cd01949">
    <property type="entry name" value="GGDEF"/>
    <property type="match status" value="1"/>
</dbReference>
<dbReference type="PROSITE" id="PS50883">
    <property type="entry name" value="EAL"/>
    <property type="match status" value="1"/>
</dbReference>
<dbReference type="PROSITE" id="PS50887">
    <property type="entry name" value="GGDEF"/>
    <property type="match status" value="1"/>
</dbReference>
<feature type="transmembrane region" description="Helical" evidence="2">
    <location>
        <begin position="75"/>
        <end position="92"/>
    </location>
</feature>
<dbReference type="STRING" id="1121919.SAMN02745975_02433"/>
<evidence type="ECO:0000313" key="8">
    <source>
        <dbReference type="Proteomes" id="UP000184536"/>
    </source>
</evidence>
<dbReference type="SUPFAM" id="SSF141868">
    <property type="entry name" value="EAL domain-like"/>
    <property type="match status" value="1"/>
</dbReference>
<dbReference type="InterPro" id="IPR035919">
    <property type="entry name" value="EAL_sf"/>
</dbReference>